<evidence type="ECO:0000256" key="3">
    <source>
        <dbReference type="ARBA" id="ARBA00022801"/>
    </source>
</evidence>
<dbReference type="SMART" id="SM00479">
    <property type="entry name" value="EXOIII"/>
    <property type="match status" value="1"/>
</dbReference>
<dbReference type="AlphaFoldDB" id="A0A0A2W9Q7"/>
<feature type="compositionally biased region" description="Acidic residues" evidence="5">
    <location>
        <begin position="636"/>
        <end position="652"/>
    </location>
</feature>
<dbReference type="CDD" id="cd06145">
    <property type="entry name" value="REX1_like"/>
    <property type="match status" value="1"/>
</dbReference>
<dbReference type="InterPro" id="IPR047021">
    <property type="entry name" value="REXO1/3/4-like"/>
</dbReference>
<name>A0A0A2W9Q7_BEABA</name>
<dbReference type="PANTHER" id="PTHR12801">
    <property type="entry name" value="RNA EXONUCLEASE REXO1 / RECO3 FAMILY MEMBER-RELATED"/>
    <property type="match status" value="1"/>
</dbReference>
<evidence type="ECO:0000313" key="8">
    <source>
        <dbReference type="Proteomes" id="UP000030106"/>
    </source>
</evidence>
<dbReference type="STRING" id="1245745.A0A0A2W9Q7"/>
<dbReference type="Gene3D" id="3.30.420.10">
    <property type="entry name" value="Ribonuclease H-like superfamily/Ribonuclease H"/>
    <property type="match status" value="1"/>
</dbReference>
<evidence type="ECO:0000256" key="1">
    <source>
        <dbReference type="ARBA" id="ARBA00006357"/>
    </source>
</evidence>
<organism evidence="7 8">
    <name type="scientific">Beauveria bassiana D1-5</name>
    <dbReference type="NCBI Taxonomy" id="1245745"/>
    <lineage>
        <taxon>Eukaryota</taxon>
        <taxon>Fungi</taxon>
        <taxon>Dikarya</taxon>
        <taxon>Ascomycota</taxon>
        <taxon>Pezizomycotina</taxon>
        <taxon>Sordariomycetes</taxon>
        <taxon>Hypocreomycetidae</taxon>
        <taxon>Hypocreales</taxon>
        <taxon>Cordycipitaceae</taxon>
        <taxon>Beauveria</taxon>
    </lineage>
</organism>
<dbReference type="HOGENOM" id="CLU_022453_4_0_1"/>
<dbReference type="InterPro" id="IPR034922">
    <property type="entry name" value="REX1-like_exo"/>
</dbReference>
<dbReference type="SUPFAM" id="SSF53098">
    <property type="entry name" value="Ribonuclease H-like"/>
    <property type="match status" value="1"/>
</dbReference>
<comment type="similarity">
    <text evidence="1">Belongs to the REXO1/REXO3 family.</text>
</comment>
<feature type="region of interest" description="Disordered" evidence="5">
    <location>
        <begin position="463"/>
        <end position="490"/>
    </location>
</feature>
<keyword evidence="2" id="KW-0540">Nuclease</keyword>
<dbReference type="InterPro" id="IPR036397">
    <property type="entry name" value="RNaseH_sf"/>
</dbReference>
<sequence length="652" mass="71362">MNLSLKHIPCPAGRNCSAYMCLFGGHDGEEISCTPTGPRATRHDEAVTLGNSSDTGSPRKVSRLNSYNTTSSRIMARAAVSRPTLPDSGIEPVASPFHSFQRPISPPPKRKTEDASLISAPPPAEPVKQETLNPRLLKHSPASHEIRLKLIKMLFAEYKRLNGELTKNAKDSEKRLILSEQAIIQRVLNEEEAIAVGKPSVYANVMKNSVMKYKRLRVGDWIKERENVMPVSKKRQHDVMEGSPVIVETGLTPAQEVRLLQRLLTPIDALAGHGYIPSMPSDDDLDKATKGLETAQGWELCDRCNQRFQVFAGRRAEDGALTSGGACNFHWGKAYFPEKTPGDRSKQPKRYLCCGQQIGDSAGCFTHPNHVFKAPSPSRLALVLNFVATPENDSAPTDRAVCFDCEMGYTVYGMELIRLTATSWPDGAELLDVLVRPFGEILDLNSRFSGVWPDDLAQAQPWCPGDPLVPPANGDAGSPDSSGSEDGQVSKRGLKIVSSPAAARDLFFSLIAPTTTLIGHGLENDLNAMRILHPTLIDTVLAFPHKGGLPFRMGLKTLMSMHLHRKIQVQHGSKMLGHDSAEDARAAGELVRFRMAREWADMKRAGWKVVDGEFVSPATGDVETSLNNSKGGLTEEFLEAAEPPADDQSEHD</sequence>
<evidence type="ECO:0000256" key="2">
    <source>
        <dbReference type="ARBA" id="ARBA00022722"/>
    </source>
</evidence>
<dbReference type="GO" id="GO:0005634">
    <property type="term" value="C:nucleus"/>
    <property type="evidence" value="ECO:0007669"/>
    <property type="project" value="TreeGrafter"/>
</dbReference>
<reference evidence="7 8" key="1">
    <citation type="submission" date="2012-10" db="EMBL/GenBank/DDBJ databases">
        <title>Genome sequencing and analysis of entomopathogenic fungi Beauveria bassiana D1-5.</title>
        <authorList>
            <person name="Li Q."/>
            <person name="Wang L."/>
            <person name="Zhang Z."/>
            <person name="Wang Q."/>
            <person name="Ren J."/>
            <person name="Wang M."/>
            <person name="Xu W."/>
            <person name="Wang J."/>
            <person name="Lu Y."/>
            <person name="Du Q."/>
            <person name="Sun Z."/>
        </authorList>
    </citation>
    <scope>NUCLEOTIDE SEQUENCE [LARGE SCALE GENOMIC DNA]</scope>
    <source>
        <strain evidence="7 8">D1-5</strain>
    </source>
</reference>
<dbReference type="GO" id="GO:0003676">
    <property type="term" value="F:nucleic acid binding"/>
    <property type="evidence" value="ECO:0007669"/>
    <property type="project" value="InterPro"/>
</dbReference>
<dbReference type="GO" id="GO:0004527">
    <property type="term" value="F:exonuclease activity"/>
    <property type="evidence" value="ECO:0007669"/>
    <property type="project" value="UniProtKB-KW"/>
</dbReference>
<protein>
    <submittedName>
        <fullName evidence="7">RNA exonuclease 3</fullName>
    </submittedName>
</protein>
<evidence type="ECO:0000259" key="6">
    <source>
        <dbReference type="SMART" id="SM00479"/>
    </source>
</evidence>
<comment type="caution">
    <text evidence="7">The sequence shown here is derived from an EMBL/GenBank/DDBJ whole genome shotgun (WGS) entry which is preliminary data.</text>
</comment>
<feature type="domain" description="Exonuclease" evidence="6">
    <location>
        <begin position="399"/>
        <end position="600"/>
    </location>
</feature>
<proteinExistence type="inferred from homology"/>
<dbReference type="PANTHER" id="PTHR12801:SF112">
    <property type="entry name" value="RNA EXONUCLEASE 3"/>
    <property type="match status" value="1"/>
</dbReference>
<dbReference type="OrthoDB" id="3996471at2759"/>
<keyword evidence="3" id="KW-0378">Hydrolase</keyword>
<evidence type="ECO:0000313" key="7">
    <source>
        <dbReference type="EMBL" id="KGQ09679.1"/>
    </source>
</evidence>
<keyword evidence="4 7" id="KW-0269">Exonuclease</keyword>
<feature type="region of interest" description="Disordered" evidence="5">
    <location>
        <begin position="92"/>
        <end position="128"/>
    </location>
</feature>
<dbReference type="Proteomes" id="UP000030106">
    <property type="component" value="Unassembled WGS sequence"/>
</dbReference>
<accession>A0A0A2W9Q7</accession>
<dbReference type="eggNOG" id="KOG2248">
    <property type="taxonomic scope" value="Eukaryota"/>
</dbReference>
<evidence type="ECO:0000256" key="5">
    <source>
        <dbReference type="SAM" id="MobiDB-lite"/>
    </source>
</evidence>
<dbReference type="InterPro" id="IPR013520">
    <property type="entry name" value="Ribonucl_H"/>
</dbReference>
<evidence type="ECO:0000256" key="4">
    <source>
        <dbReference type="ARBA" id="ARBA00022839"/>
    </source>
</evidence>
<dbReference type="InterPro" id="IPR012337">
    <property type="entry name" value="RNaseH-like_sf"/>
</dbReference>
<dbReference type="EMBL" id="ANFO01000415">
    <property type="protein sequence ID" value="KGQ09679.1"/>
    <property type="molecule type" value="Genomic_DNA"/>
</dbReference>
<feature type="region of interest" description="Disordered" evidence="5">
    <location>
        <begin position="618"/>
        <end position="652"/>
    </location>
</feature>
<gene>
    <name evidence="7" type="ORF">BBAD15_g4962</name>
</gene>
<feature type="compositionally biased region" description="Polar residues" evidence="5">
    <location>
        <begin position="622"/>
        <end position="631"/>
    </location>
</feature>